<reference evidence="2 3" key="1">
    <citation type="submission" date="2020-09" db="EMBL/GenBank/DDBJ databases">
        <title>Sphingomonas sp., a new species isolated from pork steak.</title>
        <authorList>
            <person name="Heidler von Heilborn D."/>
        </authorList>
    </citation>
    <scope>NUCLEOTIDE SEQUENCE [LARGE SCALE GENOMIC DNA]</scope>
    <source>
        <strain evidence="3">S8-3T</strain>
    </source>
</reference>
<protein>
    <submittedName>
        <fullName evidence="2">Uncharacterized protein</fullName>
    </submittedName>
</protein>
<feature type="transmembrane region" description="Helical" evidence="1">
    <location>
        <begin position="53"/>
        <end position="71"/>
    </location>
</feature>
<feature type="transmembrane region" description="Helical" evidence="1">
    <location>
        <begin position="83"/>
        <end position="103"/>
    </location>
</feature>
<keyword evidence="1" id="KW-0472">Membrane</keyword>
<organism evidence="2 3">
    <name type="scientific">Sphingomonas alpina</name>
    <dbReference type="NCBI Taxonomy" id="653931"/>
    <lineage>
        <taxon>Bacteria</taxon>
        <taxon>Pseudomonadati</taxon>
        <taxon>Pseudomonadota</taxon>
        <taxon>Alphaproteobacteria</taxon>
        <taxon>Sphingomonadales</taxon>
        <taxon>Sphingomonadaceae</taxon>
        <taxon>Sphingomonas</taxon>
    </lineage>
</organism>
<dbReference type="Proteomes" id="UP000516148">
    <property type="component" value="Chromosome"/>
</dbReference>
<feature type="transmembrane region" description="Helical" evidence="1">
    <location>
        <begin position="115"/>
        <end position="138"/>
    </location>
</feature>
<accession>A0A7H0LFK5</accession>
<dbReference type="RefSeq" id="WP_187760786.1">
    <property type="nucleotide sequence ID" value="NZ_CP061038.1"/>
</dbReference>
<evidence type="ECO:0000256" key="1">
    <source>
        <dbReference type="SAM" id="Phobius"/>
    </source>
</evidence>
<evidence type="ECO:0000313" key="3">
    <source>
        <dbReference type="Proteomes" id="UP000516148"/>
    </source>
</evidence>
<evidence type="ECO:0000313" key="2">
    <source>
        <dbReference type="EMBL" id="QNQ08458.1"/>
    </source>
</evidence>
<dbReference type="AlphaFoldDB" id="A0A7H0LFK5"/>
<keyword evidence="3" id="KW-1185">Reference proteome</keyword>
<dbReference type="KEGG" id="spap:H3Z74_17140"/>
<feature type="transmembrane region" description="Helical" evidence="1">
    <location>
        <begin position="6"/>
        <end position="32"/>
    </location>
</feature>
<gene>
    <name evidence="2" type="ORF">H3Z74_17140</name>
</gene>
<keyword evidence="1" id="KW-1133">Transmembrane helix</keyword>
<name>A0A7H0LFK5_9SPHN</name>
<keyword evidence="1" id="KW-0812">Transmembrane</keyword>
<proteinExistence type="predicted"/>
<dbReference type="EMBL" id="CP061038">
    <property type="protein sequence ID" value="QNQ08458.1"/>
    <property type="molecule type" value="Genomic_DNA"/>
</dbReference>
<sequence length="141" mass="15170">MDRINWLVAAGMLNAIAALLHLGCVFGGPSWYRFFGAGEGMARLAEQGSWRPVVVTLGITAILAGWAAYAFSGAGLLPRLPLLRPALILICAIYFARAAAYPVMLARMPGHSTTFLQISSAIVLVFAIVHAIGIWTSWDRL</sequence>